<reference evidence="2 3" key="1">
    <citation type="submission" date="2018-06" db="EMBL/GenBank/DDBJ databases">
        <title>Genomic Encyclopedia of Type Strains, Phase III (KMG-III): the genomes of soil and plant-associated and newly described type strains.</title>
        <authorList>
            <person name="Whitman W."/>
        </authorList>
    </citation>
    <scope>NUCLEOTIDE SEQUENCE [LARGE SCALE GENOMIC DNA]</scope>
    <source>
        <strain evidence="2 3">ORS 1419</strain>
    </source>
</reference>
<dbReference type="AlphaFoldDB" id="A0A318T4C0"/>
<evidence type="ECO:0000313" key="2">
    <source>
        <dbReference type="EMBL" id="PYE89049.1"/>
    </source>
</evidence>
<feature type="transmembrane region" description="Helical" evidence="1">
    <location>
        <begin position="39"/>
        <end position="54"/>
    </location>
</feature>
<accession>A0A318T4C0</accession>
<evidence type="ECO:0000313" key="3">
    <source>
        <dbReference type="Proteomes" id="UP000247454"/>
    </source>
</evidence>
<keyword evidence="3" id="KW-1185">Reference proteome</keyword>
<gene>
    <name evidence="2" type="ORF">C7477_105152</name>
</gene>
<feature type="transmembrane region" description="Helical" evidence="1">
    <location>
        <begin position="60"/>
        <end position="78"/>
    </location>
</feature>
<keyword evidence="1" id="KW-0812">Transmembrane</keyword>
<organism evidence="2 3">
    <name type="scientific">Phyllobacterium leguminum</name>
    <dbReference type="NCBI Taxonomy" id="314237"/>
    <lineage>
        <taxon>Bacteria</taxon>
        <taxon>Pseudomonadati</taxon>
        <taxon>Pseudomonadota</taxon>
        <taxon>Alphaproteobacteria</taxon>
        <taxon>Hyphomicrobiales</taxon>
        <taxon>Phyllobacteriaceae</taxon>
        <taxon>Phyllobacterium</taxon>
    </lineage>
</organism>
<dbReference type="EMBL" id="QJTF01000005">
    <property type="protein sequence ID" value="PYE89049.1"/>
    <property type="molecule type" value="Genomic_DNA"/>
</dbReference>
<protein>
    <recommendedName>
        <fullName evidence="4">Transmembrane protein</fullName>
    </recommendedName>
</protein>
<evidence type="ECO:0008006" key="4">
    <source>
        <dbReference type="Google" id="ProtNLM"/>
    </source>
</evidence>
<evidence type="ECO:0000256" key="1">
    <source>
        <dbReference type="SAM" id="Phobius"/>
    </source>
</evidence>
<name>A0A318T4C0_9HYPH</name>
<comment type="caution">
    <text evidence="2">The sequence shown here is derived from an EMBL/GenBank/DDBJ whole genome shotgun (WGS) entry which is preliminary data.</text>
</comment>
<dbReference type="Proteomes" id="UP000247454">
    <property type="component" value="Unassembled WGS sequence"/>
</dbReference>
<proteinExistence type="predicted"/>
<sequence length="104" mass="12239">MKGLENDDDYPSPAPTYEAISSLQQDLEAERNSRKEERFIWFFVLILVLDVFTFKDMETWSGPLMVGILEIILVVALGRRWSMDHIYTITELIINKWNGKFRPE</sequence>
<keyword evidence="1" id="KW-1133">Transmembrane helix</keyword>
<keyword evidence="1" id="KW-0472">Membrane</keyword>